<keyword evidence="3" id="KW-1185">Reference proteome</keyword>
<feature type="transmembrane region" description="Helical" evidence="1">
    <location>
        <begin position="18"/>
        <end position="37"/>
    </location>
</feature>
<evidence type="ECO:0000256" key="1">
    <source>
        <dbReference type="SAM" id="Phobius"/>
    </source>
</evidence>
<organism evidence="2 3">
    <name type="scientific">Trifolium subterraneum</name>
    <name type="common">Subterranean clover</name>
    <dbReference type="NCBI Taxonomy" id="3900"/>
    <lineage>
        <taxon>Eukaryota</taxon>
        <taxon>Viridiplantae</taxon>
        <taxon>Streptophyta</taxon>
        <taxon>Embryophyta</taxon>
        <taxon>Tracheophyta</taxon>
        <taxon>Spermatophyta</taxon>
        <taxon>Magnoliopsida</taxon>
        <taxon>eudicotyledons</taxon>
        <taxon>Gunneridae</taxon>
        <taxon>Pentapetalae</taxon>
        <taxon>rosids</taxon>
        <taxon>fabids</taxon>
        <taxon>Fabales</taxon>
        <taxon>Fabaceae</taxon>
        <taxon>Papilionoideae</taxon>
        <taxon>50 kb inversion clade</taxon>
        <taxon>NPAAA clade</taxon>
        <taxon>Hologalegina</taxon>
        <taxon>IRL clade</taxon>
        <taxon>Trifolieae</taxon>
        <taxon>Trifolium</taxon>
    </lineage>
</organism>
<dbReference type="Proteomes" id="UP000242715">
    <property type="component" value="Unassembled WGS sequence"/>
</dbReference>
<dbReference type="EMBL" id="DF973665">
    <property type="protein sequence ID" value="GAU37315.1"/>
    <property type="molecule type" value="Genomic_DNA"/>
</dbReference>
<evidence type="ECO:0000313" key="3">
    <source>
        <dbReference type="Proteomes" id="UP000242715"/>
    </source>
</evidence>
<name>A0A2Z6NN60_TRISU</name>
<keyword evidence="1" id="KW-1133">Transmembrane helix</keyword>
<keyword evidence="1" id="KW-0812">Transmembrane</keyword>
<proteinExistence type="predicted"/>
<keyword evidence="1" id="KW-0472">Membrane</keyword>
<sequence length="80" mass="8758">MTTSPSCIAPITFHPWKIFFATYVYNMVGVGGIVIFFRTNIHVSISPPPEGALKCNVDDSFLEDSLYLGAGGVVHNHEDD</sequence>
<gene>
    <name evidence="2" type="ORF">TSUD_354720</name>
</gene>
<reference evidence="3" key="1">
    <citation type="journal article" date="2017" name="Front. Plant Sci.">
        <title>Climate Clever Clovers: New Paradigm to Reduce the Environmental Footprint of Ruminants by Breeding Low Methanogenic Forages Utilizing Haplotype Variation.</title>
        <authorList>
            <person name="Kaur P."/>
            <person name="Appels R."/>
            <person name="Bayer P.E."/>
            <person name="Keeble-Gagnere G."/>
            <person name="Wang J."/>
            <person name="Hirakawa H."/>
            <person name="Shirasawa K."/>
            <person name="Vercoe P."/>
            <person name="Stefanova K."/>
            <person name="Durmic Z."/>
            <person name="Nichols P."/>
            <person name="Revell C."/>
            <person name="Isobe S.N."/>
            <person name="Edwards D."/>
            <person name="Erskine W."/>
        </authorList>
    </citation>
    <scope>NUCLEOTIDE SEQUENCE [LARGE SCALE GENOMIC DNA]</scope>
    <source>
        <strain evidence="3">cv. Daliak</strain>
    </source>
</reference>
<protein>
    <submittedName>
        <fullName evidence="2">Uncharacterized protein</fullName>
    </submittedName>
</protein>
<accession>A0A2Z6NN60</accession>
<evidence type="ECO:0000313" key="2">
    <source>
        <dbReference type="EMBL" id="GAU37315.1"/>
    </source>
</evidence>
<dbReference type="AlphaFoldDB" id="A0A2Z6NN60"/>